<name>A0A6G0IJC8_LARCR</name>
<evidence type="ECO:0000313" key="1">
    <source>
        <dbReference type="EMBL" id="KAE8291484.1"/>
    </source>
</evidence>
<dbReference type="AlphaFoldDB" id="A0A6G0IJC8"/>
<protein>
    <submittedName>
        <fullName evidence="1">Uncharacterized protein</fullName>
    </submittedName>
</protein>
<proteinExistence type="predicted"/>
<evidence type="ECO:0000313" key="2">
    <source>
        <dbReference type="Proteomes" id="UP000424527"/>
    </source>
</evidence>
<gene>
    <name evidence="1" type="ORF">D5F01_LYC11092</name>
</gene>
<accession>A0A6G0IJC8</accession>
<comment type="caution">
    <text evidence="1">The sequence shown here is derived from an EMBL/GenBank/DDBJ whole genome shotgun (WGS) entry which is preliminary data.</text>
</comment>
<dbReference type="EMBL" id="REGW02000010">
    <property type="protein sequence ID" value="KAE8291484.1"/>
    <property type="molecule type" value="Genomic_DNA"/>
</dbReference>
<sequence>MGDITILTTTVPCTRRILRKVEVNIGWAHMKIKPSKSRSISVVKGVLADLQFFIGDDPIPTISEQPVKSLGGRYEASLKDKDQVRQLRKDINAGLLAIDNTELHGKLKSWCFQFGFISRVLWPLAVYEVPISTVERLERLGLQRCLTTIGLYGDSVLKLPLTSLTEEFKCAMTLNKSKDLVIRENAPTLATGRKWIPARAVEEATAALRHADIVGNVQQGRGGLGLTTSSPAWRSATVPAQKKMVVEEVRRQEEAYERKRLRYSELAADT</sequence>
<organism evidence="1 2">
    <name type="scientific">Larimichthys crocea</name>
    <name type="common">Large yellow croaker</name>
    <name type="synonym">Pseudosciaena crocea</name>
    <dbReference type="NCBI Taxonomy" id="215358"/>
    <lineage>
        <taxon>Eukaryota</taxon>
        <taxon>Metazoa</taxon>
        <taxon>Chordata</taxon>
        <taxon>Craniata</taxon>
        <taxon>Vertebrata</taxon>
        <taxon>Euteleostomi</taxon>
        <taxon>Actinopterygii</taxon>
        <taxon>Neopterygii</taxon>
        <taxon>Teleostei</taxon>
        <taxon>Neoteleostei</taxon>
        <taxon>Acanthomorphata</taxon>
        <taxon>Eupercaria</taxon>
        <taxon>Sciaenidae</taxon>
        <taxon>Larimichthys</taxon>
    </lineage>
</organism>
<dbReference type="Proteomes" id="UP000424527">
    <property type="component" value="Unassembled WGS sequence"/>
</dbReference>
<keyword evidence="2" id="KW-1185">Reference proteome</keyword>
<reference evidence="1 2" key="1">
    <citation type="submission" date="2019-07" db="EMBL/GenBank/DDBJ databases">
        <title>Chromosome genome assembly for large yellow croaker.</title>
        <authorList>
            <person name="Xiao S."/>
        </authorList>
    </citation>
    <scope>NUCLEOTIDE SEQUENCE [LARGE SCALE GENOMIC DNA]</scope>
    <source>
        <strain evidence="1">JMULYC20181020</strain>
        <tissue evidence="1">Muscle</tissue>
    </source>
</reference>